<dbReference type="RefSeq" id="WP_070987500.1">
    <property type="nucleotide sequence ID" value="NZ_MKJU01000035.1"/>
</dbReference>
<evidence type="ECO:0000313" key="2">
    <source>
        <dbReference type="EMBL" id="OHU87068.1"/>
    </source>
</evidence>
<reference evidence="2 3" key="1">
    <citation type="submission" date="2016-09" db="EMBL/GenBank/DDBJ databases">
        <title>Pseudoalteromonas amylolytica sp. nov., isolated from the surface seawater.</title>
        <authorList>
            <person name="Wu Y.-H."/>
            <person name="Cheng H."/>
            <person name="Jin X.-B."/>
            <person name="Wang C.-S."/>
            <person name="Xu X.-W."/>
        </authorList>
    </citation>
    <scope>NUCLEOTIDE SEQUENCE [LARGE SCALE GENOMIC DNA]</scope>
    <source>
        <strain evidence="2 3">JW1</strain>
    </source>
</reference>
<comment type="caution">
    <text evidence="2">The sequence shown here is derived from an EMBL/GenBank/DDBJ whole genome shotgun (WGS) entry which is preliminary data.</text>
</comment>
<proteinExistence type="predicted"/>
<keyword evidence="3" id="KW-1185">Reference proteome</keyword>
<keyword evidence="1" id="KW-0732">Signal</keyword>
<dbReference type="Proteomes" id="UP000179786">
    <property type="component" value="Unassembled WGS sequence"/>
</dbReference>
<dbReference type="EMBL" id="MKJU01000035">
    <property type="protein sequence ID" value="OHU87068.1"/>
    <property type="molecule type" value="Genomic_DNA"/>
</dbReference>
<dbReference type="PROSITE" id="PS51257">
    <property type="entry name" value="PROKAR_LIPOPROTEIN"/>
    <property type="match status" value="1"/>
</dbReference>
<dbReference type="AlphaFoldDB" id="A0A1S1MPX4"/>
<feature type="chain" id="PRO_5010356052" description="Imelysin-like domain-containing protein" evidence="1">
    <location>
        <begin position="22"/>
        <end position="403"/>
    </location>
</feature>
<protein>
    <recommendedName>
        <fullName evidence="4">Imelysin-like domain-containing protein</fullName>
    </recommendedName>
</protein>
<sequence length="403" mass="44432">MKALYLTFVLALVVLLSGCKASPDVSQTTSYVDTSKKAKEIAKSYVDILNTTSMVDLMLSGQTSFNPCELPEFQKLSRCKAKHNEDKVQSYYQSVIARVAAQSEIPPRVTRVPTSLAGPQYKTSKEWQLIALAGATSNYYKALEKIAKQDGKAKVEKHFETALKEAEKVDKVLGFVGGPQIFKAILEAFKDIVSSINKAKVESKKRDQIIALIQAQSWLPRVMSTHQACEQRNQARAVKGNGLGEQEQCDIASIIGQCKNMTDLEGFEGDGVKKAQFKKACEKLKYYNTYSDGIVVSSVTHVHDTLAQIEAKQQGHELSARLELFKLQAQLVKSLRDFLVMTKALESTMAKAATANEKALASAKNGKFDIAYTFKLLSELYKGVDEGIEAFDKATSSDQKAVD</sequence>
<gene>
    <name evidence="2" type="ORF">BET10_00165</name>
</gene>
<accession>A0A1S1MPX4</accession>
<evidence type="ECO:0008006" key="4">
    <source>
        <dbReference type="Google" id="ProtNLM"/>
    </source>
</evidence>
<evidence type="ECO:0000313" key="3">
    <source>
        <dbReference type="Proteomes" id="UP000179786"/>
    </source>
</evidence>
<feature type="signal peptide" evidence="1">
    <location>
        <begin position="1"/>
        <end position="21"/>
    </location>
</feature>
<name>A0A1S1MPX4_9GAMM</name>
<evidence type="ECO:0000256" key="1">
    <source>
        <dbReference type="SAM" id="SignalP"/>
    </source>
</evidence>
<dbReference type="STRING" id="1859457.BET10_00165"/>
<organism evidence="2 3">
    <name type="scientific">Pseudoalteromonas amylolytica</name>
    <dbReference type="NCBI Taxonomy" id="1859457"/>
    <lineage>
        <taxon>Bacteria</taxon>
        <taxon>Pseudomonadati</taxon>
        <taxon>Pseudomonadota</taxon>
        <taxon>Gammaproteobacteria</taxon>
        <taxon>Alteromonadales</taxon>
        <taxon>Pseudoalteromonadaceae</taxon>
        <taxon>Pseudoalteromonas</taxon>
    </lineage>
</organism>